<dbReference type="InterPro" id="IPR000195">
    <property type="entry name" value="Rab-GAP-TBC_dom"/>
</dbReference>
<gene>
    <name evidence="4" type="ORF">B4U80_03757</name>
</gene>
<feature type="non-terminal residue" evidence="4">
    <location>
        <position position="710"/>
    </location>
</feature>
<dbReference type="InterPro" id="IPR035969">
    <property type="entry name" value="Rab-GAP_TBC_sf"/>
</dbReference>
<proteinExistence type="predicted"/>
<feature type="compositionally biased region" description="Low complexity" evidence="2">
    <location>
        <begin position="110"/>
        <end position="123"/>
    </location>
</feature>
<evidence type="ECO:0000313" key="4">
    <source>
        <dbReference type="EMBL" id="RWS22689.1"/>
    </source>
</evidence>
<feature type="compositionally biased region" description="Polar residues" evidence="2">
    <location>
        <begin position="130"/>
        <end position="141"/>
    </location>
</feature>
<feature type="compositionally biased region" description="Polar residues" evidence="2">
    <location>
        <begin position="163"/>
        <end position="182"/>
    </location>
</feature>
<organism evidence="4 5">
    <name type="scientific">Leptotrombidium deliense</name>
    <dbReference type="NCBI Taxonomy" id="299467"/>
    <lineage>
        <taxon>Eukaryota</taxon>
        <taxon>Metazoa</taxon>
        <taxon>Ecdysozoa</taxon>
        <taxon>Arthropoda</taxon>
        <taxon>Chelicerata</taxon>
        <taxon>Arachnida</taxon>
        <taxon>Acari</taxon>
        <taxon>Acariformes</taxon>
        <taxon>Trombidiformes</taxon>
        <taxon>Prostigmata</taxon>
        <taxon>Anystina</taxon>
        <taxon>Parasitengona</taxon>
        <taxon>Trombiculoidea</taxon>
        <taxon>Trombiculidae</taxon>
        <taxon>Leptotrombidium</taxon>
    </lineage>
</organism>
<accession>A0A443S589</accession>
<reference evidence="4 5" key="1">
    <citation type="journal article" date="2018" name="Gigascience">
        <title>Genomes of trombidid mites reveal novel predicted allergens and laterally-transferred genes associated with secondary metabolism.</title>
        <authorList>
            <person name="Dong X."/>
            <person name="Chaisiri K."/>
            <person name="Xia D."/>
            <person name="Armstrong S.D."/>
            <person name="Fang Y."/>
            <person name="Donnelly M.J."/>
            <person name="Kadowaki T."/>
            <person name="McGarry J.W."/>
            <person name="Darby A.C."/>
            <person name="Makepeace B.L."/>
        </authorList>
    </citation>
    <scope>NUCLEOTIDE SEQUENCE [LARGE SCALE GENOMIC DNA]</scope>
    <source>
        <strain evidence="4">UoL-UT</strain>
    </source>
</reference>
<dbReference type="AlphaFoldDB" id="A0A443S589"/>
<evidence type="ECO:0000256" key="1">
    <source>
        <dbReference type="ARBA" id="ARBA00022468"/>
    </source>
</evidence>
<dbReference type="Gene3D" id="1.10.472.80">
    <property type="entry name" value="Ypt/Rab-GAP domain of gyp1p, domain 3"/>
    <property type="match status" value="1"/>
</dbReference>
<dbReference type="SMART" id="SM00164">
    <property type="entry name" value="TBC"/>
    <property type="match status" value="1"/>
</dbReference>
<dbReference type="FunFam" id="1.10.472.80:FF:000020">
    <property type="entry name" value="TBC1 domain family, member 16"/>
    <property type="match status" value="1"/>
</dbReference>
<dbReference type="STRING" id="299467.A0A443S589"/>
<dbReference type="SUPFAM" id="SSF47923">
    <property type="entry name" value="Ypt/Rab-GAP domain of gyp1p"/>
    <property type="match status" value="2"/>
</dbReference>
<keyword evidence="1" id="KW-0343">GTPase activation</keyword>
<evidence type="ECO:0000313" key="5">
    <source>
        <dbReference type="Proteomes" id="UP000288716"/>
    </source>
</evidence>
<dbReference type="FunFam" id="1.10.8.270:FF:000017">
    <property type="entry name" value="TBC1 domain family member 16"/>
    <property type="match status" value="1"/>
</dbReference>
<protein>
    <submittedName>
        <fullName evidence="4">TBC1 domain family member 16-like isoform X3</fullName>
    </submittedName>
</protein>
<keyword evidence="5" id="KW-1185">Reference proteome</keyword>
<name>A0A443S589_9ACAR</name>
<dbReference type="PANTHER" id="PTHR22957:SF547">
    <property type="entry name" value="TBC1 DOMAIN FAMILY MEMBER 16"/>
    <property type="match status" value="1"/>
</dbReference>
<dbReference type="GO" id="GO:0005096">
    <property type="term" value="F:GTPase activator activity"/>
    <property type="evidence" value="ECO:0007669"/>
    <property type="project" value="UniProtKB-KW"/>
</dbReference>
<dbReference type="EMBL" id="NCKV01008140">
    <property type="protein sequence ID" value="RWS22689.1"/>
    <property type="molecule type" value="Genomic_DNA"/>
</dbReference>
<dbReference type="VEuPathDB" id="VectorBase:LDEU009351"/>
<sequence length="710" mass="81492">MSSLTDLFKKASKIWSLFEDESGSKLGTSDGEIIYSKNNVCVHQSSGDGFFTHFPGYLSVRVQNAIDENSTSTSSTLILSWISNTVLRRDPKTVESVTPSNTPIKRKTCQSPSSESQRSWSQRTSRRHSFQSISGLDETYSSEVRPEDITAALKSMILDGDDSNSNSSIEITRTSKTSSQGSPLCCDNNEDSKSRKPELVDCKGAENIFNFQDYISGAMKYSRSQTPSGYASGRISPAVTPTHELYGRYIVSENAALNGIFCVDLRQMKSLRLFFSSAKNGEIENTNGQLVIASRESQYKIFHFHNGGLDKLSSVLKEFDFLVQSNVEKKKNCESNFIHYSVCKPEISAEECHPEEGVYRSVDKQMWKCDILNELGQVEDDFTLRKIIFFAGICEEVRKEIWPFLLRRFDYMSTFEERQASVIEKAEEYKQIDAQRKQMNDEERELFWRNVECTVEKDVPRTDRSNPFFAGENNKNIETMKRILLNYAFYNPSMGYTQGMSDLLAPILIEMLDESETFWCFVGLMQRTLFICSPKDVDMDANLTFLRELIRIMLPDFYNHLKSLPDALELLFAHRWVLLCFKREFPEQEAFKIWESCWAHYQTDYFHLFICLSIISIYGTDVLECDMRGDEILLHFSTLTMHMNGDLVLRKARGLLYQFRLLPKVSCILEKMCLLCGPGIWDSGHTPAIECIRNFVDSDDVLIRCSCFKE</sequence>
<dbReference type="Pfam" id="PF00566">
    <property type="entry name" value="RabGAP-TBC"/>
    <property type="match status" value="1"/>
</dbReference>
<dbReference type="PANTHER" id="PTHR22957">
    <property type="entry name" value="TBC1 DOMAIN FAMILY MEMBER GTPASE-ACTIVATING PROTEIN"/>
    <property type="match status" value="1"/>
</dbReference>
<feature type="domain" description="Rab-GAP TBC" evidence="3">
    <location>
        <begin position="392"/>
        <end position="601"/>
    </location>
</feature>
<dbReference type="OrthoDB" id="10264062at2759"/>
<dbReference type="GO" id="GO:0005769">
    <property type="term" value="C:early endosome"/>
    <property type="evidence" value="ECO:0007669"/>
    <property type="project" value="TreeGrafter"/>
</dbReference>
<comment type="caution">
    <text evidence="4">The sequence shown here is derived from an EMBL/GenBank/DDBJ whole genome shotgun (WGS) entry which is preliminary data.</text>
</comment>
<feature type="region of interest" description="Disordered" evidence="2">
    <location>
        <begin position="91"/>
        <end position="141"/>
    </location>
</feature>
<evidence type="ECO:0000256" key="2">
    <source>
        <dbReference type="SAM" id="MobiDB-lite"/>
    </source>
</evidence>
<dbReference type="Proteomes" id="UP000288716">
    <property type="component" value="Unassembled WGS sequence"/>
</dbReference>
<evidence type="ECO:0000259" key="3">
    <source>
        <dbReference type="PROSITE" id="PS50086"/>
    </source>
</evidence>
<feature type="region of interest" description="Disordered" evidence="2">
    <location>
        <begin position="162"/>
        <end position="196"/>
    </location>
</feature>
<dbReference type="PROSITE" id="PS50086">
    <property type="entry name" value="TBC_RABGAP"/>
    <property type="match status" value="1"/>
</dbReference>
<dbReference type="Gene3D" id="1.10.8.270">
    <property type="entry name" value="putative rabgap domain of human tbc1 domain family member 14 like domains"/>
    <property type="match status" value="1"/>
</dbReference>